<dbReference type="NCBIfam" id="TIGR02046">
    <property type="entry name" value="sdhC_b558_fam"/>
    <property type="match status" value="1"/>
</dbReference>
<dbReference type="SUPFAM" id="SSF81343">
    <property type="entry name" value="Fumarate reductase respiratory complex transmembrane subunits"/>
    <property type="match status" value="1"/>
</dbReference>
<dbReference type="GO" id="GO:0016020">
    <property type="term" value="C:membrane"/>
    <property type="evidence" value="ECO:0007669"/>
    <property type="project" value="InterPro"/>
</dbReference>
<name>A0A2G0CHV0_9BACT</name>
<feature type="transmembrane region" description="Helical" evidence="1">
    <location>
        <begin position="220"/>
        <end position="241"/>
    </location>
</feature>
<feature type="transmembrane region" description="Helical" evidence="1">
    <location>
        <begin position="28"/>
        <end position="53"/>
    </location>
</feature>
<organism evidence="2 3">
    <name type="scientific">Neolewinella marina</name>
    <dbReference type="NCBI Taxonomy" id="438751"/>
    <lineage>
        <taxon>Bacteria</taxon>
        <taxon>Pseudomonadati</taxon>
        <taxon>Bacteroidota</taxon>
        <taxon>Saprospiria</taxon>
        <taxon>Saprospirales</taxon>
        <taxon>Lewinellaceae</taxon>
        <taxon>Neolewinella</taxon>
    </lineage>
</organism>
<keyword evidence="3" id="KW-1185">Reference proteome</keyword>
<dbReference type="EMBL" id="PDLO01000001">
    <property type="protein sequence ID" value="PHK99528.1"/>
    <property type="molecule type" value="Genomic_DNA"/>
</dbReference>
<keyword evidence="1" id="KW-1133">Transmembrane helix</keyword>
<evidence type="ECO:0000313" key="3">
    <source>
        <dbReference type="Proteomes" id="UP000226437"/>
    </source>
</evidence>
<dbReference type="AlphaFoldDB" id="A0A2G0CHV0"/>
<gene>
    <name evidence="2" type="ORF">CGL56_00275</name>
</gene>
<keyword evidence="1" id="KW-0812">Transmembrane</keyword>
<feature type="transmembrane region" description="Helical" evidence="1">
    <location>
        <begin position="178"/>
        <end position="199"/>
    </location>
</feature>
<dbReference type="Gene3D" id="1.20.1300.10">
    <property type="entry name" value="Fumarate reductase/succinate dehydrogenase, transmembrane subunit"/>
    <property type="match status" value="1"/>
</dbReference>
<accession>A0A2G0CHV0</accession>
<comment type="caution">
    <text evidence="2">The sequence shown here is derived from an EMBL/GenBank/DDBJ whole genome shotgun (WGS) entry which is preliminary data.</text>
</comment>
<dbReference type="CDD" id="cd03498">
    <property type="entry name" value="SQR_TypeB_2_TM"/>
    <property type="match status" value="1"/>
</dbReference>
<proteinExistence type="predicted"/>
<keyword evidence="1" id="KW-0472">Membrane</keyword>
<sequence>MATSTANRTTSSVGWFGKFLSSSIGQKVIMSLTGLFLIVFLVVHLIGNLQLILANDEGYSFNSYAYFMTTNPVIKTTSFLLYAFIILHAIQGIYLWNLNRKARGNVRYAVKVDRTAGGSKSSIYMGSLGMVILAFIIVHMVQFWGQMHFTDNVGPFTAEGYEGAKDLYALVSQTYENIGMVIFYVVAMVFIAFHLWHGFQSAFQTLGLNHKKYTPLIKSVGYAYSVLVPLGFAAIPVIMYLRSRGIL</sequence>
<feature type="transmembrane region" description="Helical" evidence="1">
    <location>
        <begin position="123"/>
        <end position="145"/>
    </location>
</feature>
<evidence type="ECO:0000256" key="1">
    <source>
        <dbReference type="SAM" id="Phobius"/>
    </source>
</evidence>
<dbReference type="RefSeq" id="WP_099104507.1">
    <property type="nucleotide sequence ID" value="NZ_JAATJF010000001.1"/>
</dbReference>
<evidence type="ECO:0000313" key="2">
    <source>
        <dbReference type="EMBL" id="PHK99528.1"/>
    </source>
</evidence>
<protein>
    <submittedName>
        <fullName evidence="2">Succinate dehydrogenase</fullName>
    </submittedName>
</protein>
<dbReference type="InterPro" id="IPR011138">
    <property type="entry name" value="Cytochrome_b-558"/>
</dbReference>
<dbReference type="Proteomes" id="UP000226437">
    <property type="component" value="Unassembled WGS sequence"/>
</dbReference>
<dbReference type="OrthoDB" id="9802842at2"/>
<reference evidence="2 3" key="1">
    <citation type="submission" date="2017-10" db="EMBL/GenBank/DDBJ databases">
        <title>The draft genome sequence of Lewinella marina KCTC 32374.</title>
        <authorList>
            <person name="Wang K."/>
        </authorList>
    </citation>
    <scope>NUCLEOTIDE SEQUENCE [LARGE SCALE GENOMIC DNA]</scope>
    <source>
        <strain evidence="2 3">MKG-38</strain>
    </source>
</reference>
<feature type="transmembrane region" description="Helical" evidence="1">
    <location>
        <begin position="73"/>
        <end position="96"/>
    </location>
</feature>
<dbReference type="InterPro" id="IPR034804">
    <property type="entry name" value="SQR/QFR_C/D"/>
</dbReference>